<comment type="caution">
    <text evidence="3">The sequence shown here is derived from an EMBL/GenBank/DDBJ whole genome shotgun (WGS) entry which is preliminary data.</text>
</comment>
<dbReference type="InterPro" id="IPR011010">
    <property type="entry name" value="DNA_brk_join_enz"/>
</dbReference>
<dbReference type="SUPFAM" id="SSF56349">
    <property type="entry name" value="DNA breaking-rejoining enzymes"/>
    <property type="match status" value="1"/>
</dbReference>
<keyword evidence="4" id="KW-1185">Reference proteome</keyword>
<evidence type="ECO:0000259" key="2">
    <source>
        <dbReference type="PROSITE" id="PS51898"/>
    </source>
</evidence>
<protein>
    <recommendedName>
        <fullName evidence="2">Tyr recombinase domain-containing protein</fullName>
    </recommendedName>
</protein>
<dbReference type="GO" id="GO:0006310">
    <property type="term" value="P:DNA recombination"/>
    <property type="evidence" value="ECO:0007669"/>
    <property type="project" value="UniProtKB-KW"/>
</dbReference>
<dbReference type="GO" id="GO:0015074">
    <property type="term" value="P:DNA integration"/>
    <property type="evidence" value="ECO:0007669"/>
    <property type="project" value="InterPro"/>
</dbReference>
<feature type="domain" description="Tyr recombinase" evidence="2">
    <location>
        <begin position="186"/>
        <end position="374"/>
    </location>
</feature>
<evidence type="ECO:0000313" key="4">
    <source>
        <dbReference type="Proteomes" id="UP000027190"/>
    </source>
</evidence>
<dbReference type="InterPro" id="IPR002104">
    <property type="entry name" value="Integrase_catalytic"/>
</dbReference>
<keyword evidence="1" id="KW-0233">DNA recombination</keyword>
<dbReference type="STRING" id="1280947.HY30_18440"/>
<dbReference type="Pfam" id="PF00589">
    <property type="entry name" value="Phage_integrase"/>
    <property type="match status" value="1"/>
</dbReference>
<reference evidence="3 4" key="1">
    <citation type="journal article" date="2014" name="Antonie Van Leeuwenhoek">
        <title>Hyphomonas beringensis sp. nov. and Hyphomonas chukchiensis sp. nov., isolated from surface seawater of the Bering Sea and Chukchi Sea.</title>
        <authorList>
            <person name="Li C."/>
            <person name="Lai Q."/>
            <person name="Li G."/>
            <person name="Dong C."/>
            <person name="Wang J."/>
            <person name="Liao Y."/>
            <person name="Shao Z."/>
        </authorList>
    </citation>
    <scope>NUCLEOTIDE SEQUENCE [LARGE SCALE GENOMIC DNA]</scope>
    <source>
        <strain evidence="3 4">BH-BN04-4</strain>
    </source>
</reference>
<sequence length="374" mass="41926">MARELSMSIKGLHVIAKKLATGQTRYYYYAFRGGPKFWTSEGSRLDGAGKRLPPEFIQAYSEVMEDERAPVADSFAMAVMLYRKKSPAFRKMKTKGQTARIKYLDKWLEMPLKAGQPAANAPLSVFDSRRIIKFITSHRDRVWGHSPSAADEAVLALSAFLTWCKKDGRLDWNRAHGIEPLYERPTEARIWSLEEQAKFLETASAHLAWAFKLALHTGLRREDLTRLPLSAITKQHLIIPTGKSRGRNTALIPITPPLRSLLDEIDAARAKLATAPLTILFSSKGKPWTAEGFGTSFDRHRSRMGLGPENDGPTIHDMRKTCATNMVILQHLYPALISDQVLTDLFGWTPGTLAKMKRIYVSDAAVIEAMTTSI</sequence>
<dbReference type="GO" id="GO:0003677">
    <property type="term" value="F:DNA binding"/>
    <property type="evidence" value="ECO:0007669"/>
    <property type="project" value="InterPro"/>
</dbReference>
<organism evidence="3 4">
    <name type="scientific">Hyphomonas chukchiensis</name>
    <dbReference type="NCBI Taxonomy" id="1280947"/>
    <lineage>
        <taxon>Bacteria</taxon>
        <taxon>Pseudomonadati</taxon>
        <taxon>Pseudomonadota</taxon>
        <taxon>Alphaproteobacteria</taxon>
        <taxon>Hyphomonadales</taxon>
        <taxon>Hyphomonadaceae</taxon>
        <taxon>Hyphomonas</taxon>
    </lineage>
</organism>
<dbReference type="PROSITE" id="PS51898">
    <property type="entry name" value="TYR_RECOMBINASE"/>
    <property type="match status" value="1"/>
</dbReference>
<dbReference type="Proteomes" id="UP000027190">
    <property type="component" value="Unassembled WGS sequence"/>
</dbReference>
<gene>
    <name evidence="3" type="ORF">HY30_18440</name>
</gene>
<dbReference type="PATRIC" id="fig|1280947.3.peg.2753"/>
<evidence type="ECO:0000256" key="1">
    <source>
        <dbReference type="ARBA" id="ARBA00023172"/>
    </source>
</evidence>
<dbReference type="eggNOG" id="COG0582">
    <property type="taxonomic scope" value="Bacteria"/>
</dbReference>
<evidence type="ECO:0000313" key="3">
    <source>
        <dbReference type="EMBL" id="KCZ56486.1"/>
    </source>
</evidence>
<dbReference type="AlphaFoldDB" id="A0A062U807"/>
<accession>A0A062U807</accession>
<dbReference type="Gene3D" id="1.10.443.10">
    <property type="entry name" value="Intergrase catalytic core"/>
    <property type="match status" value="1"/>
</dbReference>
<name>A0A062U807_9PROT</name>
<proteinExistence type="predicted"/>
<dbReference type="InterPro" id="IPR013762">
    <property type="entry name" value="Integrase-like_cat_sf"/>
</dbReference>
<dbReference type="EMBL" id="AWFG01000043">
    <property type="protein sequence ID" value="KCZ56486.1"/>
    <property type="molecule type" value="Genomic_DNA"/>
</dbReference>